<sequence length="52" mass="5805">MMCDWPIFISLVAEYLINIHLSKYLGVYHISLKKDRPSAGSSHTGWGLGKGL</sequence>
<evidence type="ECO:0000313" key="1">
    <source>
        <dbReference type="EMBL" id="JAE13051.1"/>
    </source>
</evidence>
<protein>
    <submittedName>
        <fullName evidence="1">Uncharacterized protein</fullName>
    </submittedName>
</protein>
<reference evidence="1" key="1">
    <citation type="submission" date="2014-09" db="EMBL/GenBank/DDBJ databases">
        <authorList>
            <person name="Magalhaes I.L.F."/>
            <person name="Oliveira U."/>
            <person name="Santos F.R."/>
            <person name="Vidigal T.H.D.A."/>
            <person name="Brescovit A.D."/>
            <person name="Santos A.J."/>
        </authorList>
    </citation>
    <scope>NUCLEOTIDE SEQUENCE</scope>
    <source>
        <tissue evidence="1">Shoot tissue taken approximately 20 cm above the soil surface</tissue>
    </source>
</reference>
<accession>A0A0A9FRW0</accession>
<name>A0A0A9FRW0_ARUDO</name>
<reference evidence="1" key="2">
    <citation type="journal article" date="2015" name="Data Brief">
        <title>Shoot transcriptome of the giant reed, Arundo donax.</title>
        <authorList>
            <person name="Barrero R.A."/>
            <person name="Guerrero F.D."/>
            <person name="Moolhuijzen P."/>
            <person name="Goolsby J.A."/>
            <person name="Tidwell J."/>
            <person name="Bellgard S.E."/>
            <person name="Bellgard M.I."/>
        </authorList>
    </citation>
    <scope>NUCLEOTIDE SEQUENCE</scope>
    <source>
        <tissue evidence="1">Shoot tissue taken approximately 20 cm above the soil surface</tissue>
    </source>
</reference>
<dbReference type="AlphaFoldDB" id="A0A0A9FRW0"/>
<organism evidence="1">
    <name type="scientific">Arundo donax</name>
    <name type="common">Giant reed</name>
    <name type="synonym">Donax arundinaceus</name>
    <dbReference type="NCBI Taxonomy" id="35708"/>
    <lineage>
        <taxon>Eukaryota</taxon>
        <taxon>Viridiplantae</taxon>
        <taxon>Streptophyta</taxon>
        <taxon>Embryophyta</taxon>
        <taxon>Tracheophyta</taxon>
        <taxon>Spermatophyta</taxon>
        <taxon>Magnoliopsida</taxon>
        <taxon>Liliopsida</taxon>
        <taxon>Poales</taxon>
        <taxon>Poaceae</taxon>
        <taxon>PACMAD clade</taxon>
        <taxon>Arundinoideae</taxon>
        <taxon>Arundineae</taxon>
        <taxon>Arundo</taxon>
    </lineage>
</organism>
<proteinExistence type="predicted"/>
<dbReference type="EMBL" id="GBRH01184845">
    <property type="protein sequence ID" value="JAE13051.1"/>
    <property type="molecule type" value="Transcribed_RNA"/>
</dbReference>